<dbReference type="PANTHER" id="PTHR12304">
    <property type="entry name" value="INOSINE-URIDINE PREFERRING NUCLEOSIDE HYDROLASE"/>
    <property type="match status" value="1"/>
</dbReference>
<evidence type="ECO:0000259" key="3">
    <source>
        <dbReference type="Pfam" id="PF01156"/>
    </source>
</evidence>
<dbReference type="Pfam" id="PF01156">
    <property type="entry name" value="IU_nuc_hydro"/>
    <property type="match status" value="1"/>
</dbReference>
<evidence type="ECO:0000256" key="1">
    <source>
        <dbReference type="ARBA" id="ARBA00022801"/>
    </source>
</evidence>
<dbReference type="CDD" id="cd00455">
    <property type="entry name" value="nuc_hydro"/>
    <property type="match status" value="1"/>
</dbReference>
<accession>A0ABV6GLD9</accession>
<evidence type="ECO:0000313" key="4">
    <source>
        <dbReference type="EMBL" id="MFC0274501.1"/>
    </source>
</evidence>
<reference evidence="4 5" key="1">
    <citation type="submission" date="2024-09" db="EMBL/GenBank/DDBJ databases">
        <authorList>
            <person name="Sun Q."/>
            <person name="Mori K."/>
        </authorList>
    </citation>
    <scope>NUCLEOTIDE SEQUENCE [LARGE SCALE GENOMIC DNA]</scope>
    <source>
        <strain evidence="4 5">CCM 7228</strain>
    </source>
</reference>
<dbReference type="InterPro" id="IPR001910">
    <property type="entry name" value="Inosine/uridine_hydrolase_dom"/>
</dbReference>
<keyword evidence="2" id="KW-0326">Glycosidase</keyword>
<dbReference type="InterPro" id="IPR023186">
    <property type="entry name" value="IUNH"/>
</dbReference>
<dbReference type="SUPFAM" id="SSF53590">
    <property type="entry name" value="Nucleoside hydrolase"/>
    <property type="match status" value="1"/>
</dbReference>
<feature type="domain" description="Inosine/uridine-preferring nucleoside hydrolase" evidence="3">
    <location>
        <begin position="3"/>
        <end position="304"/>
    </location>
</feature>
<dbReference type="Proteomes" id="UP001589854">
    <property type="component" value="Unassembled WGS sequence"/>
</dbReference>
<evidence type="ECO:0000313" key="5">
    <source>
        <dbReference type="Proteomes" id="UP001589854"/>
    </source>
</evidence>
<dbReference type="Gene3D" id="3.90.245.10">
    <property type="entry name" value="Ribonucleoside hydrolase-like"/>
    <property type="match status" value="1"/>
</dbReference>
<gene>
    <name evidence="4" type="ORF">ACFFIX_24520</name>
</gene>
<dbReference type="RefSeq" id="WP_378938807.1">
    <property type="nucleotide sequence ID" value="NZ_JBHLVO010000037.1"/>
</dbReference>
<comment type="caution">
    <text evidence="4">The sequence shown here is derived from an EMBL/GenBank/DDBJ whole genome shotgun (WGS) entry which is preliminary data.</text>
</comment>
<proteinExistence type="predicted"/>
<organism evidence="4 5">
    <name type="scientific">Metabacillus herbersteinensis</name>
    <dbReference type="NCBI Taxonomy" id="283816"/>
    <lineage>
        <taxon>Bacteria</taxon>
        <taxon>Bacillati</taxon>
        <taxon>Bacillota</taxon>
        <taxon>Bacilli</taxon>
        <taxon>Bacillales</taxon>
        <taxon>Bacillaceae</taxon>
        <taxon>Metabacillus</taxon>
    </lineage>
</organism>
<evidence type="ECO:0000256" key="2">
    <source>
        <dbReference type="ARBA" id="ARBA00023295"/>
    </source>
</evidence>
<dbReference type="EMBL" id="JBHLVO010000037">
    <property type="protein sequence ID" value="MFC0274501.1"/>
    <property type="molecule type" value="Genomic_DNA"/>
</dbReference>
<dbReference type="GO" id="GO:0016787">
    <property type="term" value="F:hydrolase activity"/>
    <property type="evidence" value="ECO:0007669"/>
    <property type="project" value="UniProtKB-KW"/>
</dbReference>
<sequence length="319" mass="35705">MKVLLFTDSGIDDTFALLYALLHPQINVIGVVADYGNVSRDRAIRNTQYILSLVGQEDIPIISGASRPILGDEPVYYPYVHGVEGFGSIIPQQQPKVLYNFNSIFTLITESSEPVTIINIGRLTSLSVAFLLHPEILNLVQNIYIMGGAFLVPGNVTPYAEANIFADPTAASIVFNNASPLSIRLFPLNVTEKALFSPEIVQSISQHTTEPIGQFLMNSFQYYYTYYQRQRPNLNGAPLHDLVAVNAVVNPQFYKYIQRNVQIIDSSPLGKGITIADLRDRPNIVPTQNDFSFIVLDMDYQKFIQDVHLTFSSYFQSIN</sequence>
<dbReference type="InterPro" id="IPR036452">
    <property type="entry name" value="Ribo_hydro-like"/>
</dbReference>
<protein>
    <submittedName>
        <fullName evidence="4">Nucleoside hydrolase</fullName>
    </submittedName>
</protein>
<name>A0ABV6GLD9_9BACI</name>
<keyword evidence="5" id="KW-1185">Reference proteome</keyword>
<keyword evidence="1 4" id="KW-0378">Hydrolase</keyword>
<dbReference type="PANTHER" id="PTHR12304:SF4">
    <property type="entry name" value="URIDINE NUCLEOSIDASE"/>
    <property type="match status" value="1"/>
</dbReference>